<keyword evidence="2" id="KW-0812">Transmembrane</keyword>
<dbReference type="InterPro" id="IPR011723">
    <property type="entry name" value="Znf/thioredoxin_put"/>
</dbReference>
<evidence type="ECO:0000256" key="2">
    <source>
        <dbReference type="SAM" id="Phobius"/>
    </source>
</evidence>
<dbReference type="InterPro" id="IPR021834">
    <property type="entry name" value="DUF3426"/>
</dbReference>
<sequence>MAMSICMATPAMAGTGRPGARSLAPVARRGFDRRQARRRSCVPILRRAVAASARRLAAAACCRATACRRRGVASDGRRSPMPRPASRVGPVPRTYNRPARSPPPKPMYAQCPECRTIFRFAAAELAAANASVRCGHCNAVFDALRTVAESLPPEPIDSLPTHPVAAAPPQLGVPVYRPQSRQTSLFFDPDDRPRAAERPGKPAFARTRRPQRRHRAWPWVVASAVLAIALAVQAAWVERARWLESDTWRPHADAICAKLQALGCHLPPRRDLSRLALSSRDIRPHPSVAGALIISATVRNDAPFAQAFPVVEIVLSDLDERRVAMRRFQPSEYLTDPQLLAAGLAAGASAALVFEVVDPGRDAVAFEFRFD</sequence>
<organism evidence="4 5">
    <name type="scientific">Rhodanobacter denitrificans</name>
    <dbReference type="NCBI Taxonomy" id="666685"/>
    <lineage>
        <taxon>Bacteria</taxon>
        <taxon>Pseudomonadati</taxon>
        <taxon>Pseudomonadota</taxon>
        <taxon>Gammaproteobacteria</taxon>
        <taxon>Lysobacterales</taxon>
        <taxon>Rhodanobacteraceae</taxon>
        <taxon>Rhodanobacter</taxon>
    </lineage>
</organism>
<evidence type="ECO:0000313" key="5">
    <source>
        <dbReference type="Proteomes" id="UP000249046"/>
    </source>
</evidence>
<evidence type="ECO:0000259" key="3">
    <source>
        <dbReference type="Pfam" id="PF13719"/>
    </source>
</evidence>
<keyword evidence="2" id="KW-1133">Transmembrane helix</keyword>
<feature type="region of interest" description="Disordered" evidence="1">
    <location>
        <begin position="184"/>
        <end position="210"/>
    </location>
</feature>
<comment type="caution">
    <text evidence="4">The sequence shown here is derived from an EMBL/GenBank/DDBJ whole genome shotgun (WGS) entry which is preliminary data.</text>
</comment>
<dbReference type="AlphaFoldDB" id="A0A2W5M712"/>
<reference evidence="4 5" key="1">
    <citation type="submission" date="2017-08" db="EMBL/GenBank/DDBJ databases">
        <title>Infants hospitalized years apart are colonized by the same room-sourced microbial strains.</title>
        <authorList>
            <person name="Brooks B."/>
            <person name="Olm M.R."/>
            <person name="Firek B.A."/>
            <person name="Baker R."/>
            <person name="Thomas B.C."/>
            <person name="Morowitz M.J."/>
            <person name="Banfield J.F."/>
        </authorList>
    </citation>
    <scope>NUCLEOTIDE SEQUENCE [LARGE SCALE GENOMIC DNA]</scope>
    <source>
        <strain evidence="4">S2_005_003_R2_42</strain>
    </source>
</reference>
<proteinExistence type="predicted"/>
<evidence type="ECO:0000313" key="4">
    <source>
        <dbReference type="EMBL" id="PZQ13173.1"/>
    </source>
</evidence>
<feature type="domain" description="Zinc finger/thioredoxin putative" evidence="3">
    <location>
        <begin position="107"/>
        <end position="143"/>
    </location>
</feature>
<feature type="compositionally biased region" description="Basic and acidic residues" evidence="1">
    <location>
        <begin position="189"/>
        <end position="200"/>
    </location>
</feature>
<dbReference type="NCBIfam" id="TIGR02098">
    <property type="entry name" value="MJ0042_CXXC"/>
    <property type="match status" value="1"/>
</dbReference>
<dbReference type="EMBL" id="QFPO01000010">
    <property type="protein sequence ID" value="PZQ13173.1"/>
    <property type="molecule type" value="Genomic_DNA"/>
</dbReference>
<keyword evidence="2" id="KW-0472">Membrane</keyword>
<feature type="region of interest" description="Disordered" evidence="1">
    <location>
        <begin position="72"/>
        <end position="104"/>
    </location>
</feature>
<protein>
    <submittedName>
        <fullName evidence="4">DUF3426 domain-containing protein</fullName>
    </submittedName>
</protein>
<dbReference type="Pfam" id="PF13719">
    <property type="entry name" value="Zn_ribbon_5"/>
    <property type="match status" value="1"/>
</dbReference>
<evidence type="ECO:0000256" key="1">
    <source>
        <dbReference type="SAM" id="MobiDB-lite"/>
    </source>
</evidence>
<name>A0A2W5M712_9GAMM</name>
<accession>A0A2W5M712</accession>
<dbReference type="Pfam" id="PF11906">
    <property type="entry name" value="DUF3426"/>
    <property type="match status" value="1"/>
</dbReference>
<feature type="transmembrane region" description="Helical" evidence="2">
    <location>
        <begin position="216"/>
        <end position="236"/>
    </location>
</feature>
<dbReference type="Proteomes" id="UP000249046">
    <property type="component" value="Unassembled WGS sequence"/>
</dbReference>
<gene>
    <name evidence="4" type="ORF">DI564_11735</name>
</gene>